<gene>
    <name evidence="1" type="ORF">C672_1849</name>
</gene>
<name>T4VP47_PARBF</name>
<accession>T4VP47</accession>
<protein>
    <recommendedName>
        <fullName evidence="3">DUF2971 domain-containing protein</fullName>
    </recommendedName>
</protein>
<dbReference type="PATRIC" id="fig|1233171.3.peg.1739"/>
<dbReference type="InterPro" id="IPR021352">
    <property type="entry name" value="DUF2971"/>
</dbReference>
<dbReference type="Proteomes" id="UP000015688">
    <property type="component" value="Unassembled WGS sequence"/>
</dbReference>
<comment type="caution">
    <text evidence="1">The sequence shown here is derived from an EMBL/GenBank/DDBJ whole genome shotgun (WGS) entry which is preliminary data.</text>
</comment>
<dbReference type="AlphaFoldDB" id="T4VP47"/>
<sequence>MQNMWKKDYWNLLYNSYDEIAIKKSRNLRHCKFPEKLYRYRDVNDYSKEELESSRVWLSHPNDFNDPYDSFFSLNTFEHVSRNLLKSKTIFNKNYGKIISDLNIDLDTYFDEIITKDNPLEFLFYDLSEKAQINSGSEVYKILKETINELNQEKINYYRSHWCVACFSEVNDSILMWSHYSNNHEGFCIEYDFKNVDTPIYMDLIRPVIYDDKIVESYINKKPSLIIGALTKKSKCWSYENEWRLVIEHDIVKNNRKYIVPKAKSIYLGCKISAKNKDLLISIAKDRNISVYQMKMCSDEFKLISNKIL</sequence>
<dbReference type="GeneID" id="67472694"/>
<reference evidence="1 2" key="1">
    <citation type="submission" date="2013-06" db="EMBL/GenBank/DDBJ databases">
        <authorList>
            <person name="Walk S."/>
            <person name="Aronoff D."/>
            <person name="Young V.Y."/>
            <person name="Marsh J."/>
            <person name="Harrison L."/>
            <person name="Daugherty S.C."/>
            <person name="Shefchek K.A."/>
            <person name="Hine E.E."/>
            <person name="Tallon L.J."/>
            <person name="Sadzewicz L.K."/>
            <person name="Rasko D.A."/>
        </authorList>
    </citation>
    <scope>NUCLEOTIDE SEQUENCE [LARGE SCALE GENOMIC DNA]</scope>
    <source>
        <strain evidence="1 2">ATCC 638</strain>
    </source>
</reference>
<evidence type="ECO:0000313" key="1">
    <source>
        <dbReference type="EMBL" id="EQK42905.1"/>
    </source>
</evidence>
<dbReference type="EMBL" id="AVNC01000015">
    <property type="protein sequence ID" value="EQK42905.1"/>
    <property type="molecule type" value="Genomic_DNA"/>
</dbReference>
<organism evidence="1 2">
    <name type="scientific">Paraclostridium bifermentans ATCC 638 = DSM 14991</name>
    <dbReference type="NCBI Taxonomy" id="1233171"/>
    <lineage>
        <taxon>Bacteria</taxon>
        <taxon>Bacillati</taxon>
        <taxon>Bacillota</taxon>
        <taxon>Clostridia</taxon>
        <taxon>Peptostreptococcales</taxon>
        <taxon>Peptostreptococcaceae</taxon>
        <taxon>Paraclostridium</taxon>
    </lineage>
</organism>
<evidence type="ECO:0008006" key="3">
    <source>
        <dbReference type="Google" id="ProtNLM"/>
    </source>
</evidence>
<dbReference type="RefSeq" id="WP_021433013.1">
    <property type="nucleotide sequence ID" value="NZ_AVNC01000015.1"/>
</dbReference>
<proteinExistence type="predicted"/>
<dbReference type="Pfam" id="PF11185">
    <property type="entry name" value="DUF2971"/>
    <property type="match status" value="1"/>
</dbReference>
<evidence type="ECO:0000313" key="2">
    <source>
        <dbReference type="Proteomes" id="UP000015688"/>
    </source>
</evidence>